<reference evidence="2 3" key="1">
    <citation type="submission" date="2020-08" db="EMBL/GenBank/DDBJ databases">
        <title>Sequencing the genomes of 1000 actinobacteria strains.</title>
        <authorList>
            <person name="Klenk H.-P."/>
        </authorList>
    </citation>
    <scope>NUCLEOTIDE SEQUENCE [LARGE SCALE GENOMIC DNA]</scope>
    <source>
        <strain evidence="2 3">DSM 44230</strain>
    </source>
</reference>
<protein>
    <recommendedName>
        <fullName evidence="4">Integrase</fullName>
    </recommendedName>
</protein>
<name>A0A7W7FWR1_9PSEU</name>
<evidence type="ECO:0000313" key="3">
    <source>
        <dbReference type="Proteomes" id="UP000533598"/>
    </source>
</evidence>
<dbReference type="AlphaFoldDB" id="A0A7W7FWR1"/>
<proteinExistence type="predicted"/>
<dbReference type="RefSeq" id="WP_185008567.1">
    <property type="nucleotide sequence ID" value="NZ_BAAAUI010000063.1"/>
</dbReference>
<feature type="region of interest" description="Disordered" evidence="1">
    <location>
        <begin position="371"/>
        <end position="399"/>
    </location>
</feature>
<sequence>MIAFDAVDKPRSVIRWLSKSAGARLLSQIASEESEITHATLDKFPQTLHLNHVRQTLVHTGVLPERDEYLDRIDPWLDTLVSSHPEERAQLVRAYARWHVLRRARSRASRRTFTSDAGRRARTMIRVALEWLTWLDDIDRKLADVRQDEIDQWLTANPTRRGYMIDGFVAWAKGRRLMEGGTIPSYPKGEPACFLDDDQRWQQLKRCLDDDGVALTGRVAGALVLLFGQSPTRLIHLSAAHVEQQGEHTFLQLDERPVLLPPKLAKIVIKLRDTGRPSSVLGRAHPGTHWLFASVTPGRPLSIAGLRRRLDELGIRTRPARNAAMMALATDLPAAVLADLFGLHIVTAVRWVKYAKRDWAAYVAERATEANGNSAGSRAVDNPTVGSQQLRESRSTVPR</sequence>
<organism evidence="2 3">
    <name type="scientific">Crossiella cryophila</name>
    <dbReference type="NCBI Taxonomy" id="43355"/>
    <lineage>
        <taxon>Bacteria</taxon>
        <taxon>Bacillati</taxon>
        <taxon>Actinomycetota</taxon>
        <taxon>Actinomycetes</taxon>
        <taxon>Pseudonocardiales</taxon>
        <taxon>Pseudonocardiaceae</taxon>
        <taxon>Crossiella</taxon>
    </lineage>
</organism>
<evidence type="ECO:0000313" key="2">
    <source>
        <dbReference type="EMBL" id="MBB4681756.1"/>
    </source>
</evidence>
<keyword evidence="3" id="KW-1185">Reference proteome</keyword>
<dbReference type="Proteomes" id="UP000533598">
    <property type="component" value="Unassembled WGS sequence"/>
</dbReference>
<gene>
    <name evidence="2" type="ORF">HNR67_007874</name>
</gene>
<feature type="compositionally biased region" description="Polar residues" evidence="1">
    <location>
        <begin position="384"/>
        <end position="399"/>
    </location>
</feature>
<evidence type="ECO:0000256" key="1">
    <source>
        <dbReference type="SAM" id="MobiDB-lite"/>
    </source>
</evidence>
<dbReference type="EMBL" id="JACHMH010000001">
    <property type="protein sequence ID" value="MBB4681756.1"/>
    <property type="molecule type" value="Genomic_DNA"/>
</dbReference>
<comment type="caution">
    <text evidence="2">The sequence shown here is derived from an EMBL/GenBank/DDBJ whole genome shotgun (WGS) entry which is preliminary data.</text>
</comment>
<accession>A0A7W7FWR1</accession>
<evidence type="ECO:0008006" key="4">
    <source>
        <dbReference type="Google" id="ProtNLM"/>
    </source>
</evidence>